<gene>
    <name evidence="8" type="ORF">BLA29_002802</name>
</gene>
<feature type="compositionally biased region" description="Polar residues" evidence="5">
    <location>
        <begin position="32"/>
        <end position="49"/>
    </location>
</feature>
<dbReference type="PANTHER" id="PTHR10841">
    <property type="entry name" value="SYNAPSIN"/>
    <property type="match status" value="1"/>
</dbReference>
<dbReference type="Gene3D" id="3.30.470.20">
    <property type="entry name" value="ATP-grasp fold, B domain"/>
    <property type="match status" value="1"/>
</dbReference>
<dbReference type="SUPFAM" id="SSF56059">
    <property type="entry name" value="Glutathione synthetase ATP-binding domain-like"/>
    <property type="match status" value="1"/>
</dbReference>
<sequence>GFASTTTFLKRRFSSGDLQGEGQDDNEELPNTIGSTARAQQYQSTSGLNQQQPPSSSSSNVDQNMLLNFKSSNIHTSPQPTSNVSRGVTGLLSRATSLTGSSIVTNTVQQIARATSQVAAVIKDRYKILLIIDDHLVDWSKYFRGRRLIGDWDIKVEQAEFKDINLSANSELGAIVSIYTVDRNGFRIARTFRPDFVLIRQHIQDGNQNYSDIIVGLKYGLVPSINSLQSFYNFQDKAWVFANLLAIQRKQGKEMFPLIEQTFYQSYKDTSHVPKLPCVIKIGSSSSGLGKVKVENINQYQDIRSILMITDKYCTIESFIDAKCDFNLQKIGTNYKAFSRKSVSDNWKANIGSALLEQIPFNDRYKKWIDDVSDSFGGLDICSLEGVIGKDGKEFIFKVRGSDMALLGDTQEEDRKNIVELIIQRMNAICKNILIKQQSRASISTNEAESMEHQQQSKRPSITSMNQVPPSTAAVPPPIMNRRGSKESSGPSFPPGGSRPLPPKPTPTNPPPKPPPPPPSSIAPVDTMTKTINENPTNPFASSFNPTIVNDEQIKQPPPLNKRDSQNTIGEIKEEVDDTMRNLRKTFAGIFGDM</sequence>
<evidence type="ECO:0000259" key="7">
    <source>
        <dbReference type="Pfam" id="PF02750"/>
    </source>
</evidence>
<dbReference type="FunFam" id="3.30.470.20:FF:000059">
    <property type="entry name" value="Synapsin-3"/>
    <property type="match status" value="1"/>
</dbReference>
<dbReference type="Gene3D" id="3.40.50.20">
    <property type="match status" value="1"/>
</dbReference>
<feature type="compositionally biased region" description="Polar residues" evidence="5">
    <location>
        <begin position="444"/>
        <end position="470"/>
    </location>
</feature>
<evidence type="ECO:0000256" key="3">
    <source>
        <dbReference type="ARBA" id="ARBA00023018"/>
    </source>
</evidence>
<evidence type="ECO:0000256" key="2">
    <source>
        <dbReference type="ARBA" id="ARBA00022553"/>
    </source>
</evidence>
<dbReference type="PRINTS" id="PR01368">
    <property type="entry name" value="SYNAPSIN"/>
</dbReference>
<keyword evidence="3" id="KW-0770">Synapse</keyword>
<evidence type="ECO:0000256" key="1">
    <source>
        <dbReference type="ARBA" id="ARBA00008243"/>
    </source>
</evidence>
<dbReference type="InterPro" id="IPR013815">
    <property type="entry name" value="ATP_grasp_subdomain_1"/>
</dbReference>
<dbReference type="Proteomes" id="UP000194236">
    <property type="component" value="Unassembled WGS sequence"/>
</dbReference>
<organism evidence="8 9">
    <name type="scientific">Euroglyphus maynei</name>
    <name type="common">Mayne's house dust mite</name>
    <dbReference type="NCBI Taxonomy" id="6958"/>
    <lineage>
        <taxon>Eukaryota</taxon>
        <taxon>Metazoa</taxon>
        <taxon>Ecdysozoa</taxon>
        <taxon>Arthropoda</taxon>
        <taxon>Chelicerata</taxon>
        <taxon>Arachnida</taxon>
        <taxon>Acari</taxon>
        <taxon>Acariformes</taxon>
        <taxon>Sarcoptiformes</taxon>
        <taxon>Astigmata</taxon>
        <taxon>Psoroptidia</taxon>
        <taxon>Analgoidea</taxon>
        <taxon>Pyroglyphidae</taxon>
        <taxon>Pyroglyphinae</taxon>
        <taxon>Euroglyphus</taxon>
    </lineage>
</organism>
<feature type="region of interest" description="Disordered" evidence="5">
    <location>
        <begin position="1"/>
        <end position="62"/>
    </location>
</feature>
<feature type="compositionally biased region" description="Pro residues" evidence="5">
    <location>
        <begin position="500"/>
        <end position="521"/>
    </location>
</feature>
<dbReference type="Pfam" id="PF02750">
    <property type="entry name" value="Synapsin_C"/>
    <property type="match status" value="1"/>
</dbReference>
<feature type="region of interest" description="Disordered" evidence="5">
    <location>
        <begin position="444"/>
        <end position="568"/>
    </location>
</feature>
<dbReference type="GO" id="GO:0007269">
    <property type="term" value="P:neurotransmitter secretion"/>
    <property type="evidence" value="ECO:0007669"/>
    <property type="project" value="InterPro"/>
</dbReference>
<feature type="compositionally biased region" description="Polar residues" evidence="5">
    <location>
        <begin position="528"/>
        <end position="550"/>
    </location>
</feature>
<keyword evidence="2" id="KW-0597">Phosphoprotein</keyword>
<dbReference type="InterPro" id="IPR016185">
    <property type="entry name" value="PreATP-grasp_dom_sf"/>
</dbReference>
<dbReference type="GO" id="GO:0005524">
    <property type="term" value="F:ATP binding"/>
    <property type="evidence" value="ECO:0007669"/>
    <property type="project" value="InterPro"/>
</dbReference>
<evidence type="ECO:0000256" key="5">
    <source>
        <dbReference type="SAM" id="MobiDB-lite"/>
    </source>
</evidence>
<feature type="domain" description="Synapsin pre-ATP-grasp" evidence="6">
    <location>
        <begin position="123"/>
        <end position="224"/>
    </location>
</feature>
<proteinExistence type="inferred from homology"/>
<reference evidence="8 9" key="1">
    <citation type="submission" date="2017-03" db="EMBL/GenBank/DDBJ databases">
        <title>Genome Survey of Euroglyphus maynei.</title>
        <authorList>
            <person name="Arlian L.G."/>
            <person name="Morgan M.S."/>
            <person name="Rider S.D."/>
        </authorList>
    </citation>
    <scope>NUCLEOTIDE SEQUENCE [LARGE SCALE GENOMIC DNA]</scope>
    <source>
        <strain evidence="8">Arlian Lab</strain>
        <tissue evidence="8">Whole body</tissue>
    </source>
</reference>
<evidence type="ECO:0000259" key="6">
    <source>
        <dbReference type="Pfam" id="PF02078"/>
    </source>
</evidence>
<comment type="similarity">
    <text evidence="1">Belongs to the synapsin family.</text>
</comment>
<dbReference type="PANTHER" id="PTHR10841:SF17">
    <property type="entry name" value="SYNAPSIN"/>
    <property type="match status" value="1"/>
</dbReference>
<evidence type="ECO:0000313" key="8">
    <source>
        <dbReference type="EMBL" id="OTF71577.1"/>
    </source>
</evidence>
<dbReference type="GO" id="GO:0030672">
    <property type="term" value="C:synaptic vesicle membrane"/>
    <property type="evidence" value="ECO:0007669"/>
    <property type="project" value="TreeGrafter"/>
</dbReference>
<feature type="compositionally biased region" description="Low complexity" evidence="5">
    <location>
        <begin position="50"/>
        <end position="59"/>
    </location>
</feature>
<dbReference type="Gene3D" id="3.30.1490.20">
    <property type="entry name" value="ATP-grasp fold, A domain"/>
    <property type="match status" value="1"/>
</dbReference>
<comment type="caution">
    <text evidence="8">The sequence shown here is derived from an EMBL/GenBank/DDBJ whole genome shotgun (WGS) entry which is preliminary data.</text>
</comment>
<accession>A0A1Y3AU85</accession>
<dbReference type="OrthoDB" id="10249572at2759"/>
<name>A0A1Y3AU85_EURMA</name>
<evidence type="ECO:0000313" key="9">
    <source>
        <dbReference type="Proteomes" id="UP000194236"/>
    </source>
</evidence>
<dbReference type="AlphaFoldDB" id="A0A1Y3AU85"/>
<feature type="non-terminal residue" evidence="8">
    <location>
        <position position="1"/>
    </location>
</feature>
<feature type="compositionally biased region" description="Low complexity" evidence="5">
    <location>
        <begin position="487"/>
        <end position="499"/>
    </location>
</feature>
<dbReference type="FunFam" id="3.40.50.20:FF:000008">
    <property type="entry name" value="Synapsin III"/>
    <property type="match status" value="1"/>
</dbReference>
<dbReference type="InterPro" id="IPR020898">
    <property type="entry name" value="Synapsin_ATP-bd_dom"/>
</dbReference>
<evidence type="ECO:0000256" key="4">
    <source>
        <dbReference type="ARBA" id="ARBA00034103"/>
    </source>
</evidence>
<dbReference type="InterPro" id="IPR020897">
    <property type="entry name" value="Synapsin_pre-ATP-grasp_dom"/>
</dbReference>
<feature type="domain" description="Synapsin ATP-binding" evidence="7">
    <location>
        <begin position="226"/>
        <end position="427"/>
    </location>
</feature>
<dbReference type="EMBL" id="MUJZ01060300">
    <property type="protein sequence ID" value="OTF71577.1"/>
    <property type="molecule type" value="Genomic_DNA"/>
</dbReference>
<dbReference type="Pfam" id="PF02078">
    <property type="entry name" value="Synapsin"/>
    <property type="match status" value="1"/>
</dbReference>
<keyword evidence="9" id="KW-1185">Reference proteome</keyword>
<comment type="subcellular location">
    <subcellularLocation>
        <location evidence="4">Synapse</location>
    </subcellularLocation>
</comment>
<dbReference type="InterPro" id="IPR001359">
    <property type="entry name" value="Synapsin"/>
</dbReference>
<protein>
    <submittedName>
        <fullName evidence="8">Synapsin-like protein</fullName>
    </submittedName>
</protein>
<dbReference type="SUPFAM" id="SSF52440">
    <property type="entry name" value="PreATP-grasp domain"/>
    <property type="match status" value="1"/>
</dbReference>